<sequence length="232" mass="23507">MKTSAAVVLVASALASAQFMYNSTIGRYNCPRPNAAFCTSDSLRTDVIIRCDANGHGLAASCSNNLAGQFPPGVLQLARCWQSQSQSGDAACEKNCIVYAAQPFQLPSSVCTPYATASGTGAGPSTTNPIAPQPSTNNGTNTSSVLCAVAYGNRNRPLRWWTWPSAGGPSPSGNGTVPTESGGDSGSASGTRTPIPPSKSITGGITPVPTAGAVQNSAGYLALAGLVAAYFI</sequence>
<dbReference type="Proteomes" id="UP001055115">
    <property type="component" value="Unassembled WGS sequence"/>
</dbReference>
<dbReference type="EMBL" id="BQXU01000036">
    <property type="protein sequence ID" value="GKT50332.1"/>
    <property type="molecule type" value="Genomic_DNA"/>
</dbReference>
<gene>
    <name evidence="3" type="ORF">ColSpa_10513</name>
</gene>
<feature type="compositionally biased region" description="Low complexity" evidence="1">
    <location>
        <begin position="162"/>
        <end position="173"/>
    </location>
</feature>
<organism evidence="3 4">
    <name type="scientific">Colletotrichum spaethianum</name>
    <dbReference type="NCBI Taxonomy" id="700344"/>
    <lineage>
        <taxon>Eukaryota</taxon>
        <taxon>Fungi</taxon>
        <taxon>Dikarya</taxon>
        <taxon>Ascomycota</taxon>
        <taxon>Pezizomycotina</taxon>
        <taxon>Sordariomycetes</taxon>
        <taxon>Hypocreomycetidae</taxon>
        <taxon>Glomerellales</taxon>
        <taxon>Glomerellaceae</taxon>
        <taxon>Colletotrichum</taxon>
        <taxon>Colletotrichum spaethianum species complex</taxon>
    </lineage>
</organism>
<comment type="caution">
    <text evidence="3">The sequence shown here is derived from an EMBL/GenBank/DDBJ whole genome shotgun (WGS) entry which is preliminary data.</text>
</comment>
<evidence type="ECO:0000313" key="4">
    <source>
        <dbReference type="Proteomes" id="UP001055115"/>
    </source>
</evidence>
<feature type="chain" id="PRO_5041223851" evidence="2">
    <location>
        <begin position="18"/>
        <end position="232"/>
    </location>
</feature>
<feature type="signal peptide" evidence="2">
    <location>
        <begin position="1"/>
        <end position="17"/>
    </location>
</feature>
<evidence type="ECO:0000313" key="3">
    <source>
        <dbReference type="EMBL" id="GKT50332.1"/>
    </source>
</evidence>
<dbReference type="RefSeq" id="XP_049132682.1">
    <property type="nucleotide sequence ID" value="XM_049276725.1"/>
</dbReference>
<keyword evidence="4" id="KW-1185">Reference proteome</keyword>
<feature type="region of interest" description="Disordered" evidence="1">
    <location>
        <begin position="162"/>
        <end position="204"/>
    </location>
</feature>
<reference evidence="3 4" key="1">
    <citation type="submission" date="2022-03" db="EMBL/GenBank/DDBJ databases">
        <title>Genome data of Colletotrichum spp.</title>
        <authorList>
            <person name="Utami Y.D."/>
            <person name="Hiruma K."/>
        </authorList>
    </citation>
    <scope>NUCLEOTIDE SEQUENCE [LARGE SCALE GENOMIC DNA]</scope>
    <source>
        <strain evidence="3 4">MAFF 239500</strain>
    </source>
</reference>
<accession>A0AA37PDQ5</accession>
<evidence type="ECO:0000256" key="1">
    <source>
        <dbReference type="SAM" id="MobiDB-lite"/>
    </source>
</evidence>
<dbReference type="AlphaFoldDB" id="A0AA37PDQ5"/>
<dbReference type="GeneID" id="73331315"/>
<protein>
    <submittedName>
        <fullName evidence="3">Uncharacterized protein</fullName>
    </submittedName>
</protein>
<evidence type="ECO:0000256" key="2">
    <source>
        <dbReference type="SAM" id="SignalP"/>
    </source>
</evidence>
<feature type="region of interest" description="Disordered" evidence="1">
    <location>
        <begin position="121"/>
        <end position="141"/>
    </location>
</feature>
<name>A0AA37PDQ5_9PEZI</name>
<feature type="compositionally biased region" description="Polar residues" evidence="1">
    <location>
        <begin position="128"/>
        <end position="141"/>
    </location>
</feature>
<keyword evidence="2" id="KW-0732">Signal</keyword>
<proteinExistence type="predicted"/>